<dbReference type="Gramene" id="OE9A069901T1">
    <property type="protein sequence ID" value="OE9A069901C1"/>
    <property type="gene ID" value="OE9A069901"/>
</dbReference>
<comment type="caution">
    <text evidence="1">The sequence shown here is derived from an EMBL/GenBank/DDBJ whole genome shotgun (WGS) entry which is preliminary data.</text>
</comment>
<name>A0A8S0PL33_OLEEU</name>
<evidence type="ECO:0000313" key="1">
    <source>
        <dbReference type="EMBL" id="CAA2954389.1"/>
    </source>
</evidence>
<gene>
    <name evidence="1" type="ORF">OLEA9_A069901</name>
</gene>
<evidence type="ECO:0000313" key="2">
    <source>
        <dbReference type="Proteomes" id="UP000594638"/>
    </source>
</evidence>
<reference evidence="1 2" key="1">
    <citation type="submission" date="2019-12" db="EMBL/GenBank/DDBJ databases">
        <authorList>
            <person name="Alioto T."/>
            <person name="Alioto T."/>
            <person name="Gomez Garrido J."/>
        </authorList>
    </citation>
    <scope>NUCLEOTIDE SEQUENCE [LARGE SCALE GENOMIC DNA]</scope>
</reference>
<accession>A0A8S0PL33</accession>
<sequence>MDIIDPMLKEGASKVELETMRAIGNLATACLNERTKAESPSMQEVAEEIEYVISIVTGEASKTKKLHVSPIPNYQSLWFVEPQDKLVLVAIAD</sequence>
<organism evidence="1 2">
    <name type="scientific">Olea europaea subsp. europaea</name>
    <dbReference type="NCBI Taxonomy" id="158383"/>
    <lineage>
        <taxon>Eukaryota</taxon>
        <taxon>Viridiplantae</taxon>
        <taxon>Streptophyta</taxon>
        <taxon>Embryophyta</taxon>
        <taxon>Tracheophyta</taxon>
        <taxon>Spermatophyta</taxon>
        <taxon>Magnoliopsida</taxon>
        <taxon>eudicotyledons</taxon>
        <taxon>Gunneridae</taxon>
        <taxon>Pentapetalae</taxon>
        <taxon>asterids</taxon>
        <taxon>lamiids</taxon>
        <taxon>Lamiales</taxon>
        <taxon>Oleaceae</taxon>
        <taxon>Oleeae</taxon>
        <taxon>Olea</taxon>
    </lineage>
</organism>
<dbReference type="OrthoDB" id="1918322at2759"/>
<dbReference type="EMBL" id="CACTIH010000113">
    <property type="protein sequence ID" value="CAA2954389.1"/>
    <property type="molecule type" value="Genomic_DNA"/>
</dbReference>
<proteinExistence type="predicted"/>
<dbReference type="AlphaFoldDB" id="A0A8S0PL33"/>
<dbReference type="Proteomes" id="UP000594638">
    <property type="component" value="Unassembled WGS sequence"/>
</dbReference>
<keyword evidence="2" id="KW-1185">Reference proteome</keyword>
<protein>
    <submittedName>
        <fullName evidence="1">Uncharacterized protein</fullName>
    </submittedName>
</protein>